<dbReference type="EMBL" id="CP046522">
    <property type="protein sequence ID" value="QGU96686.1"/>
    <property type="molecule type" value="Genomic_DNA"/>
</dbReference>
<dbReference type="InterPro" id="IPR004143">
    <property type="entry name" value="BPL_LPL_catalytic"/>
</dbReference>
<dbReference type="SUPFAM" id="SSF50037">
    <property type="entry name" value="C-terminal domain of transcriptional repressors"/>
    <property type="match status" value="1"/>
</dbReference>
<evidence type="ECO:0000256" key="1">
    <source>
        <dbReference type="ARBA" id="ARBA00022598"/>
    </source>
</evidence>
<dbReference type="GO" id="GO:0016740">
    <property type="term" value="F:transferase activity"/>
    <property type="evidence" value="ECO:0007669"/>
    <property type="project" value="UniProtKB-ARBA"/>
</dbReference>
<dbReference type="PANTHER" id="PTHR12835">
    <property type="entry name" value="BIOTIN PROTEIN LIGASE"/>
    <property type="match status" value="1"/>
</dbReference>
<comment type="catalytic activity">
    <reaction evidence="5">
        <text>biotin + L-lysyl-[protein] + ATP = N(6)-biotinyl-L-lysyl-[protein] + AMP + diphosphate + H(+)</text>
        <dbReference type="Rhea" id="RHEA:11756"/>
        <dbReference type="Rhea" id="RHEA-COMP:9752"/>
        <dbReference type="Rhea" id="RHEA-COMP:10505"/>
        <dbReference type="ChEBI" id="CHEBI:15378"/>
        <dbReference type="ChEBI" id="CHEBI:29969"/>
        <dbReference type="ChEBI" id="CHEBI:30616"/>
        <dbReference type="ChEBI" id="CHEBI:33019"/>
        <dbReference type="ChEBI" id="CHEBI:57586"/>
        <dbReference type="ChEBI" id="CHEBI:83144"/>
        <dbReference type="ChEBI" id="CHEBI:456215"/>
        <dbReference type="EC" id="6.3.4.15"/>
    </reaction>
</comment>
<feature type="binding site" evidence="5">
    <location>
        <position position="184"/>
    </location>
    <ligand>
        <name>biotin</name>
        <dbReference type="ChEBI" id="CHEBI:57586"/>
    </ligand>
</feature>
<evidence type="ECO:0000313" key="8">
    <source>
        <dbReference type="Proteomes" id="UP000422764"/>
    </source>
</evidence>
<feature type="domain" description="BPL/LPL catalytic" evidence="6">
    <location>
        <begin position="67"/>
        <end position="257"/>
    </location>
</feature>
<name>A0A6I6F0C8_9CLOT</name>
<comment type="similarity">
    <text evidence="5">Belongs to the biotin--protein ligase family.</text>
</comment>
<keyword evidence="5" id="KW-0238">DNA-binding</keyword>
<proteinExistence type="inferred from homology"/>
<dbReference type="PROSITE" id="PS51733">
    <property type="entry name" value="BPL_LPL_CATALYTIC"/>
    <property type="match status" value="1"/>
</dbReference>
<reference evidence="7 8" key="1">
    <citation type="submission" date="2019-12" db="EMBL/GenBank/DDBJ databases">
        <title>Genome sequenceing of Clostridium bovifaecis.</title>
        <authorList>
            <person name="Yao Y."/>
        </authorList>
    </citation>
    <scope>NUCLEOTIDE SEQUENCE [LARGE SCALE GENOMIC DNA]</scope>
    <source>
        <strain evidence="7 8">BXX</strain>
    </source>
</reference>
<feature type="binding site" evidence="5">
    <location>
        <begin position="118"/>
        <end position="120"/>
    </location>
    <ligand>
        <name>biotin</name>
        <dbReference type="ChEBI" id="CHEBI:57586"/>
    </ligand>
</feature>
<evidence type="ECO:0000256" key="3">
    <source>
        <dbReference type="ARBA" id="ARBA00022840"/>
    </source>
</evidence>
<keyword evidence="5" id="KW-0805">Transcription regulation</keyword>
<dbReference type="Pfam" id="PF03099">
    <property type="entry name" value="BPL_LplA_LipB"/>
    <property type="match status" value="1"/>
</dbReference>
<sequence>MKEEIISLLKENENSFISGEKISSSLGVTRAAIWKHIKAIREDGYEIESVSRKGYRLISSPDLLSLEEIKPSLTTKLIGKDIKYLDSIDSTNNEAKRLASEGTPEGTIVISEEQISGRGRLGRNWVSLKYKGIWMSIILRPDIEPMYVPEITQIAAAAVCKVTRELGIETYIKWSNDIILNYKKVCGILTEMSGEINKVNYVVVGIGMNVNIEEDEFPEEVKSTATSLKIEQGVSIRRKELVAKILNKFEELYEEFITENSIKTSIEICRRYSILIGKNIRIINRGNETIAEAIGLSDEGKLIVRYENGKVEEIISGEVSVRGLHGYV</sequence>
<dbReference type="InterPro" id="IPR013196">
    <property type="entry name" value="HTH_11"/>
</dbReference>
<dbReference type="Gene3D" id="1.10.10.10">
    <property type="entry name" value="Winged helix-like DNA-binding domain superfamily/Winged helix DNA-binding domain"/>
    <property type="match status" value="1"/>
</dbReference>
<gene>
    <name evidence="5" type="primary">birA</name>
    <name evidence="7" type="ORF">GOM49_17780</name>
</gene>
<dbReference type="GO" id="GO:0005737">
    <property type="term" value="C:cytoplasm"/>
    <property type="evidence" value="ECO:0007669"/>
    <property type="project" value="TreeGrafter"/>
</dbReference>
<dbReference type="PANTHER" id="PTHR12835:SF5">
    <property type="entry name" value="BIOTIN--PROTEIN LIGASE"/>
    <property type="match status" value="1"/>
</dbReference>
<keyword evidence="2 5" id="KW-0547">Nucleotide-binding</keyword>
<comment type="function">
    <text evidence="5">Acts both as a biotin--[acetyl-CoA-carboxylase] ligase and a repressor.</text>
</comment>
<dbReference type="GO" id="GO:0003677">
    <property type="term" value="F:DNA binding"/>
    <property type="evidence" value="ECO:0007669"/>
    <property type="project" value="UniProtKB-UniRule"/>
</dbReference>
<evidence type="ECO:0000313" key="7">
    <source>
        <dbReference type="EMBL" id="QGU96686.1"/>
    </source>
</evidence>
<dbReference type="InterPro" id="IPR004408">
    <property type="entry name" value="Biotin_CoA_COase_ligase"/>
</dbReference>
<dbReference type="InterPro" id="IPR036390">
    <property type="entry name" value="WH_DNA-bd_sf"/>
</dbReference>
<evidence type="ECO:0000256" key="5">
    <source>
        <dbReference type="HAMAP-Rule" id="MF_00978"/>
    </source>
</evidence>
<dbReference type="InterPro" id="IPR008988">
    <property type="entry name" value="Transcriptional_repressor_C"/>
</dbReference>
<keyword evidence="5" id="KW-0678">Repressor</keyword>
<protein>
    <recommendedName>
        <fullName evidence="5">Bifunctional ligase/repressor BirA</fullName>
    </recommendedName>
    <alternativeName>
        <fullName evidence="5">Biotin--[acetyl-CoA-carboxylase] ligase</fullName>
        <ecNumber evidence="5">6.3.4.15</ecNumber>
    </alternativeName>
    <alternativeName>
        <fullName evidence="5">Biotin--protein ligase</fullName>
    </alternativeName>
    <alternativeName>
        <fullName evidence="5">Biotin-[acetyl-CoA carboxylase] synthetase</fullName>
    </alternativeName>
</protein>
<feature type="binding site" evidence="5">
    <location>
        <begin position="90"/>
        <end position="92"/>
    </location>
    <ligand>
        <name>biotin</name>
        <dbReference type="ChEBI" id="CHEBI:57586"/>
    </ligand>
</feature>
<dbReference type="GO" id="GO:0006355">
    <property type="term" value="P:regulation of DNA-templated transcription"/>
    <property type="evidence" value="ECO:0007669"/>
    <property type="project" value="UniProtKB-UniRule"/>
</dbReference>
<keyword evidence="1 5" id="KW-0436">Ligase</keyword>
<keyword evidence="5" id="KW-0804">Transcription</keyword>
<dbReference type="EC" id="6.3.4.15" evidence="5"/>
<dbReference type="InterPro" id="IPR030855">
    <property type="entry name" value="Bifunct_BirA"/>
</dbReference>
<dbReference type="CDD" id="cd16442">
    <property type="entry name" value="BPL"/>
    <property type="match status" value="1"/>
</dbReference>
<dbReference type="Pfam" id="PF02237">
    <property type="entry name" value="BPL_C"/>
    <property type="match status" value="1"/>
</dbReference>
<dbReference type="InterPro" id="IPR003142">
    <property type="entry name" value="BPL_C"/>
</dbReference>
<keyword evidence="3 5" id="KW-0067">ATP-binding</keyword>
<dbReference type="SUPFAM" id="SSF55681">
    <property type="entry name" value="Class II aaRS and biotin synthetases"/>
    <property type="match status" value="1"/>
</dbReference>
<keyword evidence="8" id="KW-1185">Reference proteome</keyword>
<evidence type="ECO:0000259" key="6">
    <source>
        <dbReference type="PROSITE" id="PS51733"/>
    </source>
</evidence>
<dbReference type="InterPro" id="IPR045864">
    <property type="entry name" value="aa-tRNA-synth_II/BPL/LPL"/>
</dbReference>
<dbReference type="GO" id="GO:0009249">
    <property type="term" value="P:protein lipoylation"/>
    <property type="evidence" value="ECO:0007669"/>
    <property type="project" value="UniProtKB-ARBA"/>
</dbReference>
<accession>A0A6I6F0C8</accession>
<dbReference type="HAMAP" id="MF_00978">
    <property type="entry name" value="Bifunct_BirA"/>
    <property type="match status" value="1"/>
</dbReference>
<dbReference type="GO" id="GO:0004077">
    <property type="term" value="F:biotin--[biotin carboxyl-carrier protein] ligase activity"/>
    <property type="evidence" value="ECO:0007669"/>
    <property type="project" value="UniProtKB-UniRule"/>
</dbReference>
<dbReference type="Gene3D" id="3.30.930.10">
    <property type="entry name" value="Bira Bifunctional Protein, Domain 2"/>
    <property type="match status" value="1"/>
</dbReference>
<evidence type="ECO:0000256" key="2">
    <source>
        <dbReference type="ARBA" id="ARBA00022741"/>
    </source>
</evidence>
<dbReference type="InterPro" id="IPR036388">
    <property type="entry name" value="WH-like_DNA-bd_sf"/>
</dbReference>
<dbReference type="Pfam" id="PF08279">
    <property type="entry name" value="HTH_11"/>
    <property type="match status" value="1"/>
</dbReference>
<dbReference type="AlphaFoldDB" id="A0A6I6F0C8"/>
<dbReference type="NCBIfam" id="TIGR00121">
    <property type="entry name" value="birA_ligase"/>
    <property type="match status" value="1"/>
</dbReference>
<dbReference type="GO" id="GO:0005524">
    <property type="term" value="F:ATP binding"/>
    <property type="evidence" value="ECO:0007669"/>
    <property type="project" value="UniProtKB-UniRule"/>
</dbReference>
<evidence type="ECO:0000256" key="4">
    <source>
        <dbReference type="ARBA" id="ARBA00023267"/>
    </source>
</evidence>
<dbReference type="SUPFAM" id="SSF46785">
    <property type="entry name" value="Winged helix' DNA-binding domain"/>
    <property type="match status" value="1"/>
</dbReference>
<dbReference type="Gene3D" id="2.30.30.100">
    <property type="match status" value="1"/>
</dbReference>
<feature type="binding site" evidence="5">
    <location>
        <position position="114"/>
    </location>
    <ligand>
        <name>biotin</name>
        <dbReference type="ChEBI" id="CHEBI:57586"/>
    </ligand>
</feature>
<keyword evidence="4 5" id="KW-0092">Biotin</keyword>
<feature type="DNA-binding region" description="H-T-H motif" evidence="5">
    <location>
        <begin position="19"/>
        <end position="38"/>
    </location>
</feature>
<organism evidence="7 8">
    <name type="scientific">Clostridium bovifaecis</name>
    <dbReference type="NCBI Taxonomy" id="2184719"/>
    <lineage>
        <taxon>Bacteria</taxon>
        <taxon>Bacillati</taxon>
        <taxon>Bacillota</taxon>
        <taxon>Clostridia</taxon>
        <taxon>Eubacteriales</taxon>
        <taxon>Clostridiaceae</taxon>
        <taxon>Clostridium</taxon>
    </lineage>
</organism>
<dbReference type="Proteomes" id="UP000422764">
    <property type="component" value="Chromosome"/>
</dbReference>